<reference evidence="2" key="1">
    <citation type="submission" date="2023-07" db="EMBL/GenBank/DDBJ databases">
        <title>30 novel species of actinomycetes from the DSMZ collection.</title>
        <authorList>
            <person name="Nouioui I."/>
        </authorList>
    </citation>
    <scope>NUCLEOTIDE SEQUENCE [LARGE SCALE GENOMIC DNA]</scope>
    <source>
        <strain evidence="2">DSM 45834</strain>
    </source>
</reference>
<gene>
    <name evidence="1" type="ORF">RM445_14015</name>
</gene>
<proteinExistence type="predicted"/>
<evidence type="ECO:0000313" key="1">
    <source>
        <dbReference type="EMBL" id="MDT0350644.1"/>
    </source>
</evidence>
<keyword evidence="2" id="KW-1185">Reference proteome</keyword>
<dbReference type="InterPro" id="IPR036412">
    <property type="entry name" value="HAD-like_sf"/>
</dbReference>
<dbReference type="SFLD" id="SFLDS00003">
    <property type="entry name" value="Haloacid_Dehalogenase"/>
    <property type="match status" value="1"/>
</dbReference>
<dbReference type="RefSeq" id="WP_311556669.1">
    <property type="nucleotide sequence ID" value="NZ_JAVREJ010000008.1"/>
</dbReference>
<dbReference type="InterPro" id="IPR023214">
    <property type="entry name" value="HAD_sf"/>
</dbReference>
<dbReference type="Gene3D" id="3.40.50.1000">
    <property type="entry name" value="HAD superfamily/HAD-like"/>
    <property type="match status" value="1"/>
</dbReference>
<comment type="caution">
    <text evidence="1">The sequence shown here is derived from an EMBL/GenBank/DDBJ whole genome shotgun (WGS) entry which is preliminary data.</text>
</comment>
<name>A0ABU2N9T3_9PSEU</name>
<sequence>MDSSTRPPATVLLDLDGTLIDSAPGILGSLGAAFAELGIPLPDGGLPHTLLGPPLYRSLPPLVGPERAPELLAAYRRIYADVGIRECLPFDGIDALLRELAGAGVTLAVATSKAQVYAEKIVEYRGWTELFATVGGDTLDAARPTKADVVGEVLRRLGEPADAIMVGDRLHDVEGARVHGLECLGVGWGYAAPGELEEAGALAVYSNPTALGAALRRPRNATSGTFVA</sequence>
<dbReference type="Pfam" id="PF13419">
    <property type="entry name" value="HAD_2"/>
    <property type="match status" value="1"/>
</dbReference>
<dbReference type="PANTHER" id="PTHR43434">
    <property type="entry name" value="PHOSPHOGLYCOLATE PHOSPHATASE"/>
    <property type="match status" value="1"/>
</dbReference>
<dbReference type="Proteomes" id="UP001183202">
    <property type="component" value="Unassembled WGS sequence"/>
</dbReference>
<accession>A0ABU2N9T3</accession>
<evidence type="ECO:0000313" key="2">
    <source>
        <dbReference type="Proteomes" id="UP001183202"/>
    </source>
</evidence>
<dbReference type="EMBL" id="JAVREJ010000008">
    <property type="protein sequence ID" value="MDT0350644.1"/>
    <property type="molecule type" value="Genomic_DNA"/>
</dbReference>
<dbReference type="PANTHER" id="PTHR43434:SF20">
    <property type="entry name" value="5'-NUCLEOTIDASE"/>
    <property type="match status" value="1"/>
</dbReference>
<dbReference type="SFLD" id="SFLDG01129">
    <property type="entry name" value="C1.5:_HAD__Beta-PGM__Phosphata"/>
    <property type="match status" value="1"/>
</dbReference>
<dbReference type="Gene3D" id="1.10.150.240">
    <property type="entry name" value="Putative phosphatase, domain 2"/>
    <property type="match status" value="1"/>
</dbReference>
<dbReference type="InterPro" id="IPR023198">
    <property type="entry name" value="PGP-like_dom2"/>
</dbReference>
<protein>
    <submittedName>
        <fullName evidence="1">HAD hydrolase-like protein</fullName>
    </submittedName>
</protein>
<dbReference type="InterPro" id="IPR050155">
    <property type="entry name" value="HAD-like_hydrolase_sf"/>
</dbReference>
<dbReference type="InterPro" id="IPR041492">
    <property type="entry name" value="HAD_2"/>
</dbReference>
<organism evidence="1 2">
    <name type="scientific">Pseudonocardia charpentierae</name>
    <dbReference type="NCBI Taxonomy" id="3075545"/>
    <lineage>
        <taxon>Bacteria</taxon>
        <taxon>Bacillati</taxon>
        <taxon>Actinomycetota</taxon>
        <taxon>Actinomycetes</taxon>
        <taxon>Pseudonocardiales</taxon>
        <taxon>Pseudonocardiaceae</taxon>
        <taxon>Pseudonocardia</taxon>
    </lineage>
</organism>
<dbReference type="SUPFAM" id="SSF56784">
    <property type="entry name" value="HAD-like"/>
    <property type="match status" value="1"/>
</dbReference>